<name>A0AAV6XZS7_9LAMI</name>
<organism evidence="2 3">
    <name type="scientific">Buddleja alternifolia</name>
    <dbReference type="NCBI Taxonomy" id="168488"/>
    <lineage>
        <taxon>Eukaryota</taxon>
        <taxon>Viridiplantae</taxon>
        <taxon>Streptophyta</taxon>
        <taxon>Embryophyta</taxon>
        <taxon>Tracheophyta</taxon>
        <taxon>Spermatophyta</taxon>
        <taxon>Magnoliopsida</taxon>
        <taxon>eudicotyledons</taxon>
        <taxon>Gunneridae</taxon>
        <taxon>Pentapetalae</taxon>
        <taxon>asterids</taxon>
        <taxon>lamiids</taxon>
        <taxon>Lamiales</taxon>
        <taxon>Scrophulariaceae</taxon>
        <taxon>Buddlejeae</taxon>
        <taxon>Buddleja</taxon>
    </lineage>
</organism>
<dbReference type="Proteomes" id="UP000826271">
    <property type="component" value="Unassembled WGS sequence"/>
</dbReference>
<dbReference type="PANTHER" id="PTHR33257">
    <property type="entry name" value="OS05G0165500 PROTEIN"/>
    <property type="match status" value="1"/>
</dbReference>
<protein>
    <submittedName>
        <fullName evidence="2">Uncharacterized protein</fullName>
    </submittedName>
</protein>
<accession>A0AAV6XZS7</accession>
<proteinExistence type="predicted"/>
<dbReference type="PANTHER" id="PTHR33257:SF46">
    <property type="entry name" value="OVATE FAMILY PROTEIN"/>
    <property type="match status" value="1"/>
</dbReference>
<feature type="compositionally biased region" description="Low complexity" evidence="1">
    <location>
        <begin position="85"/>
        <end position="106"/>
    </location>
</feature>
<evidence type="ECO:0000313" key="3">
    <source>
        <dbReference type="Proteomes" id="UP000826271"/>
    </source>
</evidence>
<sequence length="168" mass="18518">MRDTTSNSSFEVYYRSDGSVGIPFGWESTPGTPKLKSRESPLPPLTPPPSFRSSPVSTKPAKKHHKNNIVSSLLNLKKTPLMYHSPSSSRSSSSTPSSPLSARSTPYSSPHGSKQHGIVSSPRISFDSRFESRIEEDDDFESPVSILCFRARNRRSQGCSSSIIKLFL</sequence>
<gene>
    <name evidence="2" type="ORF">BUALT_Bualt02G0072800</name>
</gene>
<dbReference type="EMBL" id="WHWC01000002">
    <property type="protein sequence ID" value="KAG8387933.1"/>
    <property type="molecule type" value="Genomic_DNA"/>
</dbReference>
<comment type="caution">
    <text evidence="2">The sequence shown here is derived from an EMBL/GenBank/DDBJ whole genome shotgun (WGS) entry which is preliminary data.</text>
</comment>
<feature type="compositionally biased region" description="Pro residues" evidence="1">
    <location>
        <begin position="41"/>
        <end position="50"/>
    </location>
</feature>
<dbReference type="AlphaFoldDB" id="A0AAV6XZS7"/>
<keyword evidence="3" id="KW-1185">Reference proteome</keyword>
<evidence type="ECO:0000256" key="1">
    <source>
        <dbReference type="SAM" id="MobiDB-lite"/>
    </source>
</evidence>
<feature type="region of interest" description="Disordered" evidence="1">
    <location>
        <begin position="17"/>
        <end position="122"/>
    </location>
</feature>
<evidence type="ECO:0000313" key="2">
    <source>
        <dbReference type="EMBL" id="KAG8387933.1"/>
    </source>
</evidence>
<reference evidence="2" key="1">
    <citation type="submission" date="2019-10" db="EMBL/GenBank/DDBJ databases">
        <authorList>
            <person name="Zhang R."/>
            <person name="Pan Y."/>
            <person name="Wang J."/>
            <person name="Ma R."/>
            <person name="Yu S."/>
        </authorList>
    </citation>
    <scope>NUCLEOTIDE SEQUENCE</scope>
    <source>
        <strain evidence="2">LA-IB0</strain>
        <tissue evidence="2">Leaf</tissue>
    </source>
</reference>